<evidence type="ECO:0008006" key="4">
    <source>
        <dbReference type="Google" id="ProtNLM"/>
    </source>
</evidence>
<feature type="transmembrane region" description="Helical" evidence="1">
    <location>
        <begin position="63"/>
        <end position="81"/>
    </location>
</feature>
<dbReference type="Proteomes" id="UP000703674">
    <property type="component" value="Unassembled WGS sequence"/>
</dbReference>
<keyword evidence="1" id="KW-1133">Transmembrane helix</keyword>
<evidence type="ECO:0000256" key="1">
    <source>
        <dbReference type="SAM" id="Phobius"/>
    </source>
</evidence>
<evidence type="ECO:0000313" key="2">
    <source>
        <dbReference type="EMBL" id="NJW53553.1"/>
    </source>
</evidence>
<reference evidence="2 3" key="1">
    <citation type="submission" date="2020-03" db="EMBL/GenBank/DDBJ databases">
        <title>Salinimicrobium sp. nov, isolated from SCS.</title>
        <authorList>
            <person name="Cao W.R."/>
        </authorList>
    </citation>
    <scope>NUCLEOTIDE SEQUENCE [LARGE SCALE GENOMIC DNA]</scope>
    <source>
        <strain evidence="3">J15B91</strain>
    </source>
</reference>
<name>A0ABX1CZ55_9FLAO</name>
<keyword evidence="3" id="KW-1185">Reference proteome</keyword>
<dbReference type="EMBL" id="JAAVJR010000006">
    <property type="protein sequence ID" value="NJW53553.1"/>
    <property type="molecule type" value="Genomic_DNA"/>
</dbReference>
<dbReference type="RefSeq" id="WP_168138659.1">
    <property type="nucleotide sequence ID" value="NZ_JAAVJR010000006.1"/>
</dbReference>
<keyword evidence="1" id="KW-0812">Transmembrane</keyword>
<feature type="transmembrane region" description="Helical" evidence="1">
    <location>
        <begin position="20"/>
        <end position="43"/>
    </location>
</feature>
<sequence length="82" mass="9800">MNKFLKIVENTTWYIQLLYGAILAVFFGAITLFCGFSLFWTLLQIALIATMREHYNEHLDNRFNWRNFFLLLVPIILASYLY</sequence>
<proteinExistence type="predicted"/>
<keyword evidence="1" id="KW-0472">Membrane</keyword>
<evidence type="ECO:0000313" key="3">
    <source>
        <dbReference type="Proteomes" id="UP000703674"/>
    </source>
</evidence>
<comment type="caution">
    <text evidence="2">The sequence shown here is derived from an EMBL/GenBank/DDBJ whole genome shotgun (WGS) entry which is preliminary data.</text>
</comment>
<organism evidence="2 3">
    <name type="scientific">Salinimicrobium oceani</name>
    <dbReference type="NCBI Taxonomy" id="2722702"/>
    <lineage>
        <taxon>Bacteria</taxon>
        <taxon>Pseudomonadati</taxon>
        <taxon>Bacteroidota</taxon>
        <taxon>Flavobacteriia</taxon>
        <taxon>Flavobacteriales</taxon>
        <taxon>Flavobacteriaceae</taxon>
        <taxon>Salinimicrobium</taxon>
    </lineage>
</organism>
<accession>A0ABX1CZ55</accession>
<protein>
    <recommendedName>
        <fullName evidence="4">Phosphatidate cytidylyltransferase</fullName>
    </recommendedName>
</protein>
<gene>
    <name evidence="2" type="ORF">HC175_11535</name>
</gene>